<dbReference type="AlphaFoldDB" id="A0A8S3U561"/>
<dbReference type="EMBL" id="CAJPWZ010002579">
    <property type="protein sequence ID" value="CAG2241011.1"/>
    <property type="molecule type" value="Genomic_DNA"/>
</dbReference>
<feature type="region of interest" description="Disordered" evidence="1">
    <location>
        <begin position="405"/>
        <end position="506"/>
    </location>
</feature>
<sequence length="522" mass="57193">MVSLFQVGARLVCQIEIHSLDEKKSNKRWLQRHQLKEIEKLLKVPVRAKIEERDKHDIRSQNILTGSTVRLGYVFKKKSLHHTLLLGEEESGEEGSNKDRQKSDKPVTRTAESMSICKNQTNKISSSNMSEPAISAGRMSEPAISSSRTSEPAISSSRTSEPAISSGYVSESAISSTPTGRQTLLKTPSYLLEKLKMAAMADERNVPCGDTDENDNTTANQKPYNSQKAAEDNSDKDISVGRSIRSCIKYYDSDSDVILVPAGKMLQYGKLNKPKQKKLTEIEQMSTKVEELSNYMNEVTTLDNLSPNKSGASFSMGDSLTGAVSPRSFNASFGENFATAPTTPYQSDISESPSISQNTSLVENYQTAPTTPAINLSQILQSASPRKSSMNMPMLKSPEIMLSKDTQSPENSYFNKNSMSVCSPSSPSYKSSQKTLTSSSESDCPSLYSHQKTSSPSTLLLKGNYSPNKGNNYSGVSKDDSSDSLNTSELSDDTSSRLKSTTSNIERIRILMDAAKKKSPKS</sequence>
<gene>
    <name evidence="2" type="ORF">MEDL_53248</name>
</gene>
<evidence type="ECO:0000313" key="3">
    <source>
        <dbReference type="Proteomes" id="UP000683360"/>
    </source>
</evidence>
<feature type="compositionally biased region" description="Basic and acidic residues" evidence="1">
    <location>
        <begin position="95"/>
        <end position="107"/>
    </location>
</feature>
<evidence type="ECO:0000256" key="1">
    <source>
        <dbReference type="SAM" id="MobiDB-lite"/>
    </source>
</evidence>
<feature type="compositionally biased region" description="Polar residues" evidence="1">
    <location>
        <begin position="143"/>
        <end position="181"/>
    </location>
</feature>
<accession>A0A8S3U561</accession>
<feature type="region of interest" description="Disordered" evidence="1">
    <location>
        <begin position="86"/>
        <end position="181"/>
    </location>
</feature>
<dbReference type="OrthoDB" id="26838at2759"/>
<keyword evidence="3" id="KW-1185">Reference proteome</keyword>
<feature type="region of interest" description="Disordered" evidence="1">
    <location>
        <begin position="204"/>
        <end position="237"/>
    </location>
</feature>
<feature type="compositionally biased region" description="Polar residues" evidence="1">
    <location>
        <begin position="216"/>
        <end position="228"/>
    </location>
</feature>
<feature type="compositionally biased region" description="Low complexity" evidence="1">
    <location>
        <begin position="418"/>
        <end position="442"/>
    </location>
</feature>
<proteinExistence type="predicted"/>
<dbReference type="Proteomes" id="UP000683360">
    <property type="component" value="Unassembled WGS sequence"/>
</dbReference>
<feature type="compositionally biased region" description="Polar residues" evidence="1">
    <location>
        <begin position="405"/>
        <end position="417"/>
    </location>
</feature>
<feature type="compositionally biased region" description="Polar residues" evidence="1">
    <location>
        <begin position="448"/>
        <end position="458"/>
    </location>
</feature>
<feature type="compositionally biased region" description="Polar residues" evidence="1">
    <location>
        <begin position="110"/>
        <end position="130"/>
    </location>
</feature>
<comment type="caution">
    <text evidence="2">The sequence shown here is derived from an EMBL/GenBank/DDBJ whole genome shotgun (WGS) entry which is preliminary data.</text>
</comment>
<evidence type="ECO:0000313" key="2">
    <source>
        <dbReference type="EMBL" id="CAG2241011.1"/>
    </source>
</evidence>
<reference evidence="2" key="1">
    <citation type="submission" date="2021-03" db="EMBL/GenBank/DDBJ databases">
        <authorList>
            <person name="Bekaert M."/>
        </authorList>
    </citation>
    <scope>NUCLEOTIDE SEQUENCE</scope>
</reference>
<protein>
    <submittedName>
        <fullName evidence="2">Uncharacterized protein</fullName>
    </submittedName>
</protein>
<feature type="compositionally biased region" description="Polar residues" evidence="1">
    <location>
        <begin position="465"/>
        <end position="475"/>
    </location>
</feature>
<organism evidence="2 3">
    <name type="scientific">Mytilus edulis</name>
    <name type="common">Blue mussel</name>
    <dbReference type="NCBI Taxonomy" id="6550"/>
    <lineage>
        <taxon>Eukaryota</taxon>
        <taxon>Metazoa</taxon>
        <taxon>Spiralia</taxon>
        <taxon>Lophotrochozoa</taxon>
        <taxon>Mollusca</taxon>
        <taxon>Bivalvia</taxon>
        <taxon>Autobranchia</taxon>
        <taxon>Pteriomorphia</taxon>
        <taxon>Mytilida</taxon>
        <taxon>Mytiloidea</taxon>
        <taxon>Mytilidae</taxon>
        <taxon>Mytilinae</taxon>
        <taxon>Mytilus</taxon>
    </lineage>
</organism>
<name>A0A8S3U561_MYTED</name>